<comment type="subcellular location">
    <subcellularLocation>
        <location evidence="1">Cytoplasm</location>
        <location evidence="1">Cytoskeleton</location>
        <location evidence="1">Cilium basal body</location>
    </subcellularLocation>
</comment>
<dbReference type="InterPro" id="IPR057411">
    <property type="entry name" value="TPR_IFT122"/>
</dbReference>
<keyword evidence="3" id="KW-0677">Repeat</keyword>
<feature type="non-terminal residue" evidence="5">
    <location>
        <position position="116"/>
    </location>
</feature>
<proteinExistence type="predicted"/>
<gene>
    <name evidence="5" type="ORF">XENOCAPTIV_029060</name>
</gene>
<protein>
    <recommendedName>
        <fullName evidence="4">Intraflagellar transport protein 122 homolog TPR domain-containing protein</fullName>
    </recommendedName>
</protein>
<dbReference type="InterPro" id="IPR039857">
    <property type="entry name" value="Ift122/121"/>
</dbReference>
<evidence type="ECO:0000256" key="3">
    <source>
        <dbReference type="ARBA" id="ARBA00022737"/>
    </source>
</evidence>
<keyword evidence="2" id="KW-0853">WD repeat</keyword>
<evidence type="ECO:0000256" key="1">
    <source>
        <dbReference type="ARBA" id="ARBA00004120"/>
    </source>
</evidence>
<organism evidence="5 6">
    <name type="scientific">Xenoophorus captivus</name>
    <dbReference type="NCBI Taxonomy" id="1517983"/>
    <lineage>
        <taxon>Eukaryota</taxon>
        <taxon>Metazoa</taxon>
        <taxon>Chordata</taxon>
        <taxon>Craniata</taxon>
        <taxon>Vertebrata</taxon>
        <taxon>Euteleostomi</taxon>
        <taxon>Actinopterygii</taxon>
        <taxon>Neopterygii</taxon>
        <taxon>Teleostei</taxon>
        <taxon>Neoteleostei</taxon>
        <taxon>Acanthomorphata</taxon>
        <taxon>Ovalentaria</taxon>
        <taxon>Atherinomorphae</taxon>
        <taxon>Cyprinodontiformes</taxon>
        <taxon>Goodeidae</taxon>
        <taxon>Xenoophorus</taxon>
    </lineage>
</organism>
<accession>A0ABV0SF65</accession>
<feature type="domain" description="Intraflagellar transport protein 122 homolog TPR" evidence="4">
    <location>
        <begin position="1"/>
        <end position="116"/>
    </location>
</feature>
<reference evidence="5 6" key="1">
    <citation type="submission" date="2021-06" db="EMBL/GenBank/DDBJ databases">
        <authorList>
            <person name="Palmer J.M."/>
        </authorList>
    </citation>
    <scope>NUCLEOTIDE SEQUENCE [LARGE SCALE GENOMIC DNA]</scope>
    <source>
        <strain evidence="5 6">XC_2019</strain>
        <tissue evidence="5">Muscle</tissue>
    </source>
</reference>
<keyword evidence="6" id="KW-1185">Reference proteome</keyword>
<dbReference type="Gene3D" id="1.25.40.470">
    <property type="match status" value="1"/>
</dbReference>
<dbReference type="Pfam" id="PF25295">
    <property type="entry name" value="TPR_IFT122"/>
    <property type="match status" value="1"/>
</dbReference>
<evidence type="ECO:0000259" key="4">
    <source>
        <dbReference type="Pfam" id="PF25295"/>
    </source>
</evidence>
<comment type="caution">
    <text evidence="5">The sequence shown here is derived from an EMBL/GenBank/DDBJ whole genome shotgun (WGS) entry which is preliminary data.</text>
</comment>
<evidence type="ECO:0000313" key="5">
    <source>
        <dbReference type="EMBL" id="MEQ2218077.1"/>
    </source>
</evidence>
<dbReference type="Proteomes" id="UP001434883">
    <property type="component" value="Unassembled WGS sequence"/>
</dbReference>
<sequence length="116" mass="13722">MYQYLEKKMFKEAYQIACLGVTDSDWRDLATEALEGLDFETAKKAFIRIRDLRYLELISSIEERKKRGESDNELFLADVYAFQGKFREAAKLYKRTGHESKALSMYTDLRMFEHAK</sequence>
<evidence type="ECO:0000313" key="6">
    <source>
        <dbReference type="Proteomes" id="UP001434883"/>
    </source>
</evidence>
<name>A0ABV0SF65_9TELE</name>
<dbReference type="PANTHER" id="PTHR12764">
    <property type="entry name" value="WD REPEAT DOMAIN-RELATED"/>
    <property type="match status" value="1"/>
</dbReference>
<dbReference type="PANTHER" id="PTHR12764:SF4">
    <property type="entry name" value="INTRAFLAGELLAR TRANSPORT PROTEIN 122 HOMOLOG"/>
    <property type="match status" value="1"/>
</dbReference>
<dbReference type="EMBL" id="JAHRIN010076442">
    <property type="protein sequence ID" value="MEQ2218077.1"/>
    <property type="molecule type" value="Genomic_DNA"/>
</dbReference>
<evidence type="ECO:0000256" key="2">
    <source>
        <dbReference type="ARBA" id="ARBA00022574"/>
    </source>
</evidence>